<proteinExistence type="predicted"/>
<feature type="transmembrane region" description="Helical" evidence="2">
    <location>
        <begin position="27"/>
        <end position="48"/>
    </location>
</feature>
<gene>
    <name evidence="3" type="ORF">N8I84_33395</name>
</gene>
<evidence type="ECO:0000313" key="3">
    <source>
        <dbReference type="EMBL" id="UXY23053.1"/>
    </source>
</evidence>
<evidence type="ECO:0008006" key="5">
    <source>
        <dbReference type="Google" id="ProtNLM"/>
    </source>
</evidence>
<evidence type="ECO:0000256" key="2">
    <source>
        <dbReference type="SAM" id="Phobius"/>
    </source>
</evidence>
<name>A0ABY6EGF3_9ACTN</name>
<dbReference type="InterPro" id="IPR038468">
    <property type="entry name" value="MmpS_C"/>
</dbReference>
<keyword evidence="4" id="KW-1185">Reference proteome</keyword>
<evidence type="ECO:0000313" key="4">
    <source>
        <dbReference type="Proteomes" id="UP001061298"/>
    </source>
</evidence>
<keyword evidence="2" id="KW-0472">Membrane</keyword>
<organism evidence="3 4">
    <name type="scientific">Streptomyces cynarae</name>
    <dbReference type="NCBI Taxonomy" id="2981134"/>
    <lineage>
        <taxon>Bacteria</taxon>
        <taxon>Bacillati</taxon>
        <taxon>Actinomycetota</taxon>
        <taxon>Actinomycetes</taxon>
        <taxon>Kitasatosporales</taxon>
        <taxon>Streptomycetaceae</taxon>
        <taxon>Streptomyces</taxon>
    </lineage>
</organism>
<dbReference type="Proteomes" id="UP001061298">
    <property type="component" value="Chromosome"/>
</dbReference>
<dbReference type="RefSeq" id="WP_263233174.1">
    <property type="nucleotide sequence ID" value="NZ_CP106793.1"/>
</dbReference>
<protein>
    <recommendedName>
        <fullName evidence="5">MmpS family membrane protein</fullName>
    </recommendedName>
</protein>
<feature type="region of interest" description="Disordered" evidence="1">
    <location>
        <begin position="1"/>
        <end position="23"/>
    </location>
</feature>
<feature type="compositionally biased region" description="Low complexity" evidence="1">
    <location>
        <begin position="51"/>
        <end position="67"/>
    </location>
</feature>
<dbReference type="EMBL" id="CP106793">
    <property type="protein sequence ID" value="UXY23053.1"/>
    <property type="molecule type" value="Genomic_DNA"/>
</dbReference>
<reference evidence="3" key="1">
    <citation type="submission" date="2022-10" db="EMBL/GenBank/DDBJ databases">
        <authorList>
            <person name="Mo P."/>
        </authorList>
    </citation>
    <scope>NUCLEOTIDE SEQUENCE</scope>
    <source>
        <strain evidence="3">HUAS 13-4</strain>
    </source>
</reference>
<sequence>MSAPPWAQQPHQPQAPEPKKKSKVKTCAGAGCLGIVGVVILGGVISVAGGGNSSSAPAAQSPAAASPDPGHSAKAAAPRSTARKETPQTVTYVVTGTGGADVQYGPAGSSAQGKVPMSVTKPLRNPQYYAITAQLQGGGHVTCQLKVNGKVISQSTASGGYNLASCEISKDIFSGKWTDTNAG</sequence>
<keyword evidence="2" id="KW-0812">Transmembrane</keyword>
<feature type="compositionally biased region" description="Low complexity" evidence="1">
    <location>
        <begin position="1"/>
        <end position="14"/>
    </location>
</feature>
<evidence type="ECO:0000256" key="1">
    <source>
        <dbReference type="SAM" id="MobiDB-lite"/>
    </source>
</evidence>
<accession>A0ABY6EGF3</accession>
<feature type="region of interest" description="Disordered" evidence="1">
    <location>
        <begin position="51"/>
        <end position="87"/>
    </location>
</feature>
<keyword evidence="2" id="KW-1133">Transmembrane helix</keyword>
<dbReference type="Gene3D" id="2.60.40.2880">
    <property type="entry name" value="MmpS1-5, C-terminal soluble domain"/>
    <property type="match status" value="1"/>
</dbReference>